<comment type="similarity">
    <text evidence="1 6 7">Belongs to the peptidase S8 family.</text>
</comment>
<gene>
    <name evidence="10" type="ORF">GGG17_11670</name>
</gene>
<dbReference type="PROSITE" id="PS51892">
    <property type="entry name" value="SUBTILASE"/>
    <property type="match status" value="1"/>
</dbReference>
<feature type="chain" id="PRO_5026242211" evidence="8">
    <location>
        <begin position="30"/>
        <end position="615"/>
    </location>
</feature>
<dbReference type="AlphaFoldDB" id="A0A6I3I8U1"/>
<dbReference type="RefSeq" id="WP_154593872.1">
    <property type="nucleotide sequence ID" value="NZ_WLVL01000039.1"/>
</dbReference>
<feature type="signal peptide" evidence="8">
    <location>
        <begin position="1"/>
        <end position="29"/>
    </location>
</feature>
<dbReference type="Gene3D" id="3.40.50.200">
    <property type="entry name" value="Peptidase S8/S53 domain"/>
    <property type="match status" value="1"/>
</dbReference>
<evidence type="ECO:0000256" key="8">
    <source>
        <dbReference type="SAM" id="SignalP"/>
    </source>
</evidence>
<dbReference type="InterPro" id="IPR000209">
    <property type="entry name" value="Peptidase_S8/S53_dom"/>
</dbReference>
<dbReference type="GO" id="GO:0006508">
    <property type="term" value="P:proteolysis"/>
    <property type="evidence" value="ECO:0007669"/>
    <property type="project" value="UniProtKB-KW"/>
</dbReference>
<reference evidence="10 11" key="1">
    <citation type="submission" date="2019-11" db="EMBL/GenBank/DDBJ databases">
        <title>Whole genome sequencing identifies a novel species of the genus Arsenicicoccus isolated from human blood.</title>
        <authorList>
            <person name="Jeong J.H."/>
            <person name="Kweon O.J."/>
            <person name="Kim H.R."/>
            <person name="Kim T.-H."/>
            <person name="Ha S.-M."/>
            <person name="Lee M.-K."/>
        </authorList>
    </citation>
    <scope>NUCLEOTIDE SEQUENCE [LARGE SCALE GENOMIC DNA]</scope>
    <source>
        <strain evidence="10 11">MKL-02</strain>
    </source>
</reference>
<evidence type="ECO:0000256" key="6">
    <source>
        <dbReference type="PROSITE-ProRule" id="PRU01240"/>
    </source>
</evidence>
<dbReference type="InterPro" id="IPR015500">
    <property type="entry name" value="Peptidase_S8_subtilisin-rel"/>
</dbReference>
<dbReference type="EMBL" id="WLVL01000039">
    <property type="protein sequence ID" value="MTB72614.1"/>
    <property type="molecule type" value="Genomic_DNA"/>
</dbReference>
<name>A0A6I3I8U1_9MICO</name>
<evidence type="ECO:0000313" key="11">
    <source>
        <dbReference type="Proteomes" id="UP000431092"/>
    </source>
</evidence>
<dbReference type="SUPFAM" id="SSF52743">
    <property type="entry name" value="Subtilisin-like"/>
    <property type="match status" value="1"/>
</dbReference>
<keyword evidence="2 6" id="KW-0645">Protease</keyword>
<evidence type="ECO:0000313" key="10">
    <source>
        <dbReference type="EMBL" id="MTB72614.1"/>
    </source>
</evidence>
<feature type="active site" description="Charge relay system" evidence="5 6">
    <location>
        <position position="176"/>
    </location>
</feature>
<keyword evidence="4 6" id="KW-0720">Serine protease</keyword>
<organism evidence="10 11">
    <name type="scientific">Arsenicicoccus cauae</name>
    <dbReference type="NCBI Taxonomy" id="2663847"/>
    <lineage>
        <taxon>Bacteria</taxon>
        <taxon>Bacillati</taxon>
        <taxon>Actinomycetota</taxon>
        <taxon>Actinomycetes</taxon>
        <taxon>Micrococcales</taxon>
        <taxon>Intrasporangiaceae</taxon>
        <taxon>Arsenicicoccus</taxon>
    </lineage>
</organism>
<dbReference type="PRINTS" id="PR00723">
    <property type="entry name" value="SUBTILISIN"/>
</dbReference>
<keyword evidence="11" id="KW-1185">Reference proteome</keyword>
<dbReference type="PANTHER" id="PTHR43806:SF11">
    <property type="entry name" value="CEREVISIN-RELATED"/>
    <property type="match status" value="1"/>
</dbReference>
<evidence type="ECO:0000256" key="5">
    <source>
        <dbReference type="PIRSR" id="PIRSR615500-1"/>
    </source>
</evidence>
<proteinExistence type="inferred from homology"/>
<dbReference type="InterPro" id="IPR050131">
    <property type="entry name" value="Peptidase_S8_subtilisin-like"/>
</dbReference>
<dbReference type="GO" id="GO:0004252">
    <property type="term" value="F:serine-type endopeptidase activity"/>
    <property type="evidence" value="ECO:0007669"/>
    <property type="project" value="UniProtKB-UniRule"/>
</dbReference>
<dbReference type="InterPro" id="IPR023828">
    <property type="entry name" value="Peptidase_S8_Ser-AS"/>
</dbReference>
<dbReference type="PROSITE" id="PS00137">
    <property type="entry name" value="SUBTILASE_HIS"/>
    <property type="match status" value="1"/>
</dbReference>
<feature type="active site" description="Charge relay system" evidence="5 6">
    <location>
        <position position="375"/>
    </location>
</feature>
<dbReference type="InterPro" id="IPR023827">
    <property type="entry name" value="Peptidase_S8_Asp-AS"/>
</dbReference>
<dbReference type="PROSITE" id="PS00138">
    <property type="entry name" value="SUBTILASE_SER"/>
    <property type="match status" value="1"/>
</dbReference>
<accession>A0A6I3I8U1</accession>
<evidence type="ECO:0000256" key="3">
    <source>
        <dbReference type="ARBA" id="ARBA00022801"/>
    </source>
</evidence>
<evidence type="ECO:0000256" key="4">
    <source>
        <dbReference type="ARBA" id="ARBA00022825"/>
    </source>
</evidence>
<evidence type="ECO:0000259" key="9">
    <source>
        <dbReference type="Pfam" id="PF00082"/>
    </source>
</evidence>
<dbReference type="Pfam" id="PF00082">
    <property type="entry name" value="Peptidase_S8"/>
    <property type="match status" value="1"/>
</dbReference>
<dbReference type="InterPro" id="IPR036852">
    <property type="entry name" value="Peptidase_S8/S53_dom_sf"/>
</dbReference>
<dbReference type="PROSITE" id="PS00136">
    <property type="entry name" value="SUBTILASE_ASP"/>
    <property type="match status" value="1"/>
</dbReference>
<dbReference type="Proteomes" id="UP000431092">
    <property type="component" value="Unassembled WGS sequence"/>
</dbReference>
<protein>
    <submittedName>
        <fullName evidence="10">S8 family serine peptidase</fullName>
    </submittedName>
</protein>
<evidence type="ECO:0000256" key="1">
    <source>
        <dbReference type="ARBA" id="ARBA00011073"/>
    </source>
</evidence>
<sequence length="615" mass="61694">MQTRARVGVALTALAALLAGVGAPSTAHAQTAPAPAASAVSIQTALPAPVSAWSAPASDGSRPGWSTRNASVLRAPAAVVAPALASGASRLRVVTTRVVGGQPVVSTATVPAAQAVATVDRAQDAPGAVAVSVDTRAQATGYNDPIRPQQWSLSRLGGETFHGRVSTAGVTVAVVDTGVDGGHPDLRGVLVPGAQFLEPSAGGTGGTGATDPNGHGTHVAGIIAAVADNRVGVAGMAPGTRIMPVRVLDGHGEGWTSDIARGVIHAANHGATVINLSLGSDQPDVTLDKAVQYAVAKGVVVVAAGGNERLAGNRASYPAAYANVIGVAATTSSSRAAAYSNTGRYIDVAAPGDGIVSTYPTRLIRSGYARMSGTSMATPLVAATVAGLRAARPSLTVAQVQSLLASTATDLGVRGRDDTYGAGLVDANRALCTLRVCPAVLTWSGVSSWTPAAGTPATGVVTARTATGDVLAGAPVRVCYAPAHLGRTTCSDRRSDAAGRVATTFTARSITGVSVNYLGTSAATASTTHVTYQTRSAVTTRTGPRSLAVSVAPRQATVLLDRYDAYRGTWTQVRSATTSVAGAAAFTRLPAGTYRLRTPRSSTLAAIVTGAVSVR</sequence>
<evidence type="ECO:0000256" key="7">
    <source>
        <dbReference type="RuleBase" id="RU003355"/>
    </source>
</evidence>
<feature type="active site" description="Charge relay system" evidence="5 6">
    <location>
        <position position="215"/>
    </location>
</feature>
<dbReference type="PANTHER" id="PTHR43806">
    <property type="entry name" value="PEPTIDASE S8"/>
    <property type="match status" value="1"/>
</dbReference>
<evidence type="ECO:0000256" key="2">
    <source>
        <dbReference type="ARBA" id="ARBA00022670"/>
    </source>
</evidence>
<keyword evidence="8" id="KW-0732">Signal</keyword>
<comment type="caution">
    <text evidence="10">The sequence shown here is derived from an EMBL/GenBank/DDBJ whole genome shotgun (WGS) entry which is preliminary data.</text>
</comment>
<dbReference type="InterPro" id="IPR022398">
    <property type="entry name" value="Peptidase_S8_His-AS"/>
</dbReference>
<feature type="domain" description="Peptidase S8/S53" evidence="9">
    <location>
        <begin position="168"/>
        <end position="423"/>
    </location>
</feature>
<keyword evidence="3 6" id="KW-0378">Hydrolase</keyword>